<reference evidence="1 2" key="1">
    <citation type="journal article" date="2016" name="Stand. Genomic Sci.">
        <title>Complete genome sequence and genomic characterization of Microcystis panniformis FACHB 1757 by third-generation sequencing.</title>
        <authorList>
            <person name="Zhang J.Y."/>
            <person name="Guan R."/>
            <person name="Zhang H.J."/>
            <person name="Li H."/>
            <person name="Xiao P."/>
            <person name="Yu G.L."/>
            <person name="Du L."/>
            <person name="Cao D.M."/>
            <person name="Zhu B.C."/>
            <person name="Li R.H."/>
            <person name="Lu Z.H."/>
        </authorList>
    </citation>
    <scope>NUCLEOTIDE SEQUENCE [LARGE SCALE GENOMIC DNA]</scope>
    <source>
        <strain evidence="1 2">FACHB-1757</strain>
    </source>
</reference>
<keyword evidence="2" id="KW-1185">Reference proteome</keyword>
<gene>
    <name evidence="1" type="ORF">VL20_3368</name>
</gene>
<evidence type="ECO:0000313" key="1">
    <source>
        <dbReference type="EMBL" id="AKV68375.1"/>
    </source>
</evidence>
<evidence type="ECO:0000313" key="2">
    <source>
        <dbReference type="Proteomes" id="UP000068167"/>
    </source>
</evidence>
<proteinExistence type="predicted"/>
<dbReference type="AlphaFoldDB" id="A0A0K1S2U6"/>
<dbReference type="EMBL" id="CP011339">
    <property type="protein sequence ID" value="AKV68375.1"/>
    <property type="molecule type" value="Genomic_DNA"/>
</dbReference>
<dbReference type="KEGG" id="mpk:VL20_3368"/>
<protein>
    <submittedName>
        <fullName evidence="1">Uncharacterized protein</fullName>
    </submittedName>
</protein>
<organism evidence="1 2">
    <name type="scientific">Microcystis panniformis FACHB-1757</name>
    <dbReference type="NCBI Taxonomy" id="1638788"/>
    <lineage>
        <taxon>Bacteria</taxon>
        <taxon>Bacillati</taxon>
        <taxon>Cyanobacteriota</taxon>
        <taxon>Cyanophyceae</taxon>
        <taxon>Oscillatoriophycideae</taxon>
        <taxon>Chroococcales</taxon>
        <taxon>Microcystaceae</taxon>
        <taxon>Microcystis</taxon>
    </lineage>
</organism>
<name>A0A0K1S2U6_9CHRO</name>
<sequence>MADKLQSGDNTRIIDTSQQNVYGISQRGTGIINQSEIFQVGIDKAAKSVVMDSEVANLLIWLAEQQGISPEVALKKAVAIAAYIYDITTSQGDKLLVKRKDNSVGEIVLK</sequence>
<dbReference type="PATRIC" id="fig|1638788.3.peg.3398"/>
<accession>A0A0K1S2U6</accession>
<dbReference type="RefSeq" id="WP_052276833.1">
    <property type="nucleotide sequence ID" value="NZ_CP011339.1"/>
</dbReference>
<dbReference type="Proteomes" id="UP000068167">
    <property type="component" value="Chromosome"/>
</dbReference>